<feature type="transmembrane region" description="Helical" evidence="1">
    <location>
        <begin position="58"/>
        <end position="77"/>
    </location>
</feature>
<feature type="transmembrane region" description="Helical" evidence="1">
    <location>
        <begin position="20"/>
        <end position="38"/>
    </location>
</feature>
<keyword evidence="1" id="KW-0472">Membrane</keyword>
<organism evidence="2">
    <name type="scientific">marine metagenome</name>
    <dbReference type="NCBI Taxonomy" id="408172"/>
    <lineage>
        <taxon>unclassified sequences</taxon>
        <taxon>metagenomes</taxon>
        <taxon>ecological metagenomes</taxon>
    </lineage>
</organism>
<sequence length="213" mass="24180">MPEWLDIVLERLQVLERWDYFTLAVNAIIFLTAPWLAARYGTIKNEASKNTRLRTLHCFNFIVFATFLLAVIVKIPVPRAQEFSQTCLLVLITYLLIHLVEAWLLSKYGTEISVEDYSRRVETQTSKTLELVAFTIIIIIAGVVFINIWGLNSLLEATSVLGFIALMLFFTREHWVGDFLGGIMIISSGRFERGDVINIPGENILGVVLQTRG</sequence>
<dbReference type="Gene3D" id="1.10.287.1260">
    <property type="match status" value="1"/>
</dbReference>
<gene>
    <name evidence="2" type="ORF">METZ01_LOCUS387232</name>
</gene>
<keyword evidence="1" id="KW-1133">Transmembrane helix</keyword>
<dbReference type="InterPro" id="IPR045275">
    <property type="entry name" value="MscS_archaea/bacteria_type"/>
</dbReference>
<dbReference type="PANTHER" id="PTHR30221">
    <property type="entry name" value="SMALL-CONDUCTANCE MECHANOSENSITIVE CHANNEL"/>
    <property type="match status" value="1"/>
</dbReference>
<evidence type="ECO:0000256" key="1">
    <source>
        <dbReference type="SAM" id="Phobius"/>
    </source>
</evidence>
<accession>A0A382UL11</accession>
<dbReference type="EMBL" id="UINC01144702">
    <property type="protein sequence ID" value="SVD34378.1"/>
    <property type="molecule type" value="Genomic_DNA"/>
</dbReference>
<feature type="non-terminal residue" evidence="2">
    <location>
        <position position="213"/>
    </location>
</feature>
<name>A0A382UL11_9ZZZZ</name>
<dbReference type="AlphaFoldDB" id="A0A382UL11"/>
<proteinExistence type="predicted"/>
<protein>
    <submittedName>
        <fullName evidence="2">Uncharacterized protein</fullName>
    </submittedName>
</protein>
<feature type="transmembrane region" description="Helical" evidence="1">
    <location>
        <begin position="83"/>
        <end position="105"/>
    </location>
</feature>
<reference evidence="2" key="1">
    <citation type="submission" date="2018-05" db="EMBL/GenBank/DDBJ databases">
        <authorList>
            <person name="Lanie J.A."/>
            <person name="Ng W.-L."/>
            <person name="Kazmierczak K.M."/>
            <person name="Andrzejewski T.M."/>
            <person name="Davidsen T.M."/>
            <person name="Wayne K.J."/>
            <person name="Tettelin H."/>
            <person name="Glass J.I."/>
            <person name="Rusch D."/>
            <person name="Podicherti R."/>
            <person name="Tsui H.-C.T."/>
            <person name="Winkler M.E."/>
        </authorList>
    </citation>
    <scope>NUCLEOTIDE SEQUENCE</scope>
</reference>
<dbReference type="GO" id="GO:0008381">
    <property type="term" value="F:mechanosensitive monoatomic ion channel activity"/>
    <property type="evidence" value="ECO:0007669"/>
    <property type="project" value="InterPro"/>
</dbReference>
<feature type="transmembrane region" description="Helical" evidence="1">
    <location>
        <begin position="128"/>
        <end position="148"/>
    </location>
</feature>
<dbReference type="PANTHER" id="PTHR30221:SF1">
    <property type="entry name" value="SMALL-CONDUCTANCE MECHANOSENSITIVE CHANNEL"/>
    <property type="match status" value="1"/>
</dbReference>
<keyword evidence="1" id="KW-0812">Transmembrane</keyword>
<evidence type="ECO:0000313" key="2">
    <source>
        <dbReference type="EMBL" id="SVD34378.1"/>
    </source>
</evidence>